<dbReference type="NCBIfam" id="TIGR00634">
    <property type="entry name" value="recN"/>
    <property type="match status" value="1"/>
</dbReference>
<accession>A0A1I4Q366</accession>
<proteinExistence type="inferred from homology"/>
<dbReference type="Pfam" id="PF02463">
    <property type="entry name" value="SMC_N"/>
    <property type="match status" value="1"/>
</dbReference>
<evidence type="ECO:0000256" key="4">
    <source>
        <dbReference type="ARBA" id="ARBA00022741"/>
    </source>
</evidence>
<keyword evidence="13" id="KW-1185">Reference proteome</keyword>
<evidence type="ECO:0000259" key="11">
    <source>
        <dbReference type="Pfam" id="PF02463"/>
    </source>
</evidence>
<dbReference type="GO" id="GO:0009432">
    <property type="term" value="P:SOS response"/>
    <property type="evidence" value="ECO:0007669"/>
    <property type="project" value="TreeGrafter"/>
</dbReference>
<dbReference type="Proteomes" id="UP000199556">
    <property type="component" value="Unassembled WGS sequence"/>
</dbReference>
<dbReference type="CDD" id="cd03241">
    <property type="entry name" value="ABC_RecN"/>
    <property type="match status" value="2"/>
</dbReference>
<dbReference type="OrthoDB" id="9806954at2"/>
<dbReference type="FunFam" id="3.40.50.300:FF:000356">
    <property type="entry name" value="DNA repair protein RecN"/>
    <property type="match status" value="1"/>
</dbReference>
<keyword evidence="7 9" id="KW-0234">DNA repair</keyword>
<keyword evidence="10" id="KW-0175">Coiled coil</keyword>
<dbReference type="InterPro" id="IPR004604">
    <property type="entry name" value="DNA_recomb/repair_RecN"/>
</dbReference>
<dbReference type="PANTHER" id="PTHR11059:SF0">
    <property type="entry name" value="DNA REPAIR PROTEIN RECN"/>
    <property type="match status" value="1"/>
</dbReference>
<organism evidence="12 13">
    <name type="scientific">Ectothiorhodospira mobilis</name>
    <dbReference type="NCBI Taxonomy" id="195064"/>
    <lineage>
        <taxon>Bacteria</taxon>
        <taxon>Pseudomonadati</taxon>
        <taxon>Pseudomonadota</taxon>
        <taxon>Gammaproteobacteria</taxon>
        <taxon>Chromatiales</taxon>
        <taxon>Ectothiorhodospiraceae</taxon>
        <taxon>Ectothiorhodospira</taxon>
    </lineage>
</organism>
<name>A0A1I4Q366_ECTMO</name>
<dbReference type="EMBL" id="FOUO01000003">
    <property type="protein sequence ID" value="SFM34306.1"/>
    <property type="molecule type" value="Genomic_DNA"/>
</dbReference>
<evidence type="ECO:0000256" key="2">
    <source>
        <dbReference type="ARBA" id="ARBA00009441"/>
    </source>
</evidence>
<dbReference type="Gene3D" id="3.40.50.300">
    <property type="entry name" value="P-loop containing nucleotide triphosphate hydrolases"/>
    <property type="match status" value="2"/>
</dbReference>
<comment type="function">
    <text evidence="1 9">May be involved in recombinational repair of damaged DNA.</text>
</comment>
<keyword evidence="6" id="KW-0067">ATP-binding</keyword>
<dbReference type="FunFam" id="3.40.50.300:FF:000319">
    <property type="entry name" value="DNA repair protein RecN"/>
    <property type="match status" value="1"/>
</dbReference>
<sequence length="569" mass="62743">MLTHIHIRDFAIIDELSLELAPGMTVLTGETGAGKSILVDALGLVLGDRADPSVVRQGADRAEVSVQMDISGEAAAAHWLREQGMDDQECLLRRVVGRDGRSRAWINGSPTTLQSLRTLGEMLVDIHGQHAHQSLMRREVQRRILDDYADHPQRVQAMAETYTHWHRLQRRLEGLSGEQEAREARRELLRFQVEELDGLDPAPGEWQQLEEEHHRLAHTGRLLEVAETAYQALYAADGSVESTLGHTCSELEQLQGLDHRLDDPRQLLTSAQIQIREACDGLRRYADGLEADPARLQHVEGRMAAFQDLARKHRVEPEALPQVREDLAAELETLEGETGDLASLEQETAKALEACREAADALSQSRRTAAGTFSEAVTRAMQALGMEGGRFECAVEPAQEARLTPQGMDHITFRISANPGQPLQPLARVASGGELSRISLAIQMIAARALPTATLIFDEVDTGIGGGVAEVVGRQLRTLGAHRQVLCVTHLPQVAAQGHHHLQVCKEKGRDHTETRIRPLEREQRVEELARMLGGLEITRQTLAHAREMMDRAVEGDGDQSSSSSVCVS</sequence>
<dbReference type="STRING" id="195064.SAMN05421721_10391"/>
<feature type="coiled-coil region" evidence="10">
    <location>
        <begin position="327"/>
        <end position="361"/>
    </location>
</feature>
<evidence type="ECO:0000313" key="12">
    <source>
        <dbReference type="EMBL" id="SFM34306.1"/>
    </source>
</evidence>
<evidence type="ECO:0000256" key="3">
    <source>
        <dbReference type="ARBA" id="ARBA00021315"/>
    </source>
</evidence>
<evidence type="ECO:0000256" key="1">
    <source>
        <dbReference type="ARBA" id="ARBA00003618"/>
    </source>
</evidence>
<dbReference type="GO" id="GO:0005524">
    <property type="term" value="F:ATP binding"/>
    <property type="evidence" value="ECO:0007669"/>
    <property type="project" value="UniProtKB-KW"/>
</dbReference>
<dbReference type="PANTHER" id="PTHR11059">
    <property type="entry name" value="DNA REPAIR PROTEIN RECN"/>
    <property type="match status" value="1"/>
</dbReference>
<dbReference type="GO" id="GO:0006281">
    <property type="term" value="P:DNA repair"/>
    <property type="evidence" value="ECO:0007669"/>
    <property type="project" value="UniProtKB-KW"/>
</dbReference>
<protein>
    <recommendedName>
        <fullName evidence="3 9">DNA repair protein RecN</fullName>
    </recommendedName>
    <alternativeName>
        <fullName evidence="8 9">Recombination protein N</fullName>
    </alternativeName>
</protein>
<dbReference type="GO" id="GO:0006310">
    <property type="term" value="P:DNA recombination"/>
    <property type="evidence" value="ECO:0007669"/>
    <property type="project" value="InterPro"/>
</dbReference>
<dbReference type="InterPro" id="IPR027417">
    <property type="entry name" value="P-loop_NTPase"/>
</dbReference>
<dbReference type="RefSeq" id="WP_090483789.1">
    <property type="nucleotide sequence ID" value="NZ_FOUO01000003.1"/>
</dbReference>
<keyword evidence="5 9" id="KW-0227">DNA damage</keyword>
<dbReference type="InterPro" id="IPR003395">
    <property type="entry name" value="RecF/RecN/SMC_N"/>
</dbReference>
<dbReference type="GO" id="GO:0043590">
    <property type="term" value="C:bacterial nucleoid"/>
    <property type="evidence" value="ECO:0007669"/>
    <property type="project" value="TreeGrafter"/>
</dbReference>
<evidence type="ECO:0000256" key="7">
    <source>
        <dbReference type="ARBA" id="ARBA00023204"/>
    </source>
</evidence>
<evidence type="ECO:0000256" key="8">
    <source>
        <dbReference type="ARBA" id="ARBA00033408"/>
    </source>
</evidence>
<feature type="domain" description="RecF/RecN/SMC N-terminal" evidence="11">
    <location>
        <begin position="1"/>
        <end position="508"/>
    </location>
</feature>
<evidence type="ECO:0000313" key="13">
    <source>
        <dbReference type="Proteomes" id="UP000199556"/>
    </source>
</evidence>
<gene>
    <name evidence="12" type="ORF">SAMN05421721_10391</name>
</gene>
<keyword evidence="4" id="KW-0547">Nucleotide-binding</keyword>
<reference evidence="12 13" key="1">
    <citation type="submission" date="2016-10" db="EMBL/GenBank/DDBJ databases">
        <authorList>
            <person name="de Groot N.N."/>
        </authorList>
    </citation>
    <scope>NUCLEOTIDE SEQUENCE [LARGE SCALE GENOMIC DNA]</scope>
    <source>
        <strain evidence="12 13">DSM 4180</strain>
    </source>
</reference>
<comment type="similarity">
    <text evidence="2 9">Belongs to the RecN family.</text>
</comment>
<dbReference type="PIRSF" id="PIRSF003128">
    <property type="entry name" value="RecN"/>
    <property type="match status" value="1"/>
</dbReference>
<evidence type="ECO:0000256" key="10">
    <source>
        <dbReference type="SAM" id="Coils"/>
    </source>
</evidence>
<dbReference type="NCBIfam" id="NF008121">
    <property type="entry name" value="PRK10869.1"/>
    <property type="match status" value="1"/>
</dbReference>
<evidence type="ECO:0000256" key="6">
    <source>
        <dbReference type="ARBA" id="ARBA00022840"/>
    </source>
</evidence>
<evidence type="ECO:0000256" key="9">
    <source>
        <dbReference type="PIRNR" id="PIRNR003128"/>
    </source>
</evidence>
<evidence type="ECO:0000256" key="5">
    <source>
        <dbReference type="ARBA" id="ARBA00022763"/>
    </source>
</evidence>
<dbReference type="AlphaFoldDB" id="A0A1I4Q366"/>
<dbReference type="SUPFAM" id="SSF52540">
    <property type="entry name" value="P-loop containing nucleoside triphosphate hydrolases"/>
    <property type="match status" value="2"/>
</dbReference>